<organism evidence="1 2">
    <name type="scientific">Flavobacterium crocinum</name>
    <dbReference type="NCBI Taxonomy" id="2183896"/>
    <lineage>
        <taxon>Bacteria</taxon>
        <taxon>Pseudomonadati</taxon>
        <taxon>Bacteroidota</taxon>
        <taxon>Flavobacteriia</taxon>
        <taxon>Flavobacteriales</taxon>
        <taxon>Flavobacteriaceae</taxon>
        <taxon>Flavobacterium</taxon>
    </lineage>
</organism>
<keyword evidence="2" id="KW-1185">Reference proteome</keyword>
<gene>
    <name evidence="1" type="ORF">HYN56_21850</name>
</gene>
<evidence type="ECO:0000313" key="1">
    <source>
        <dbReference type="EMBL" id="AWK06729.1"/>
    </source>
</evidence>
<dbReference type="KEGG" id="fcr:HYN56_21850"/>
<reference evidence="1 2" key="1">
    <citation type="submission" date="2018-05" db="EMBL/GenBank/DDBJ databases">
        <title>Genome sequencing of Flavobacterium sp. HYN0056.</title>
        <authorList>
            <person name="Yi H."/>
            <person name="Baek C."/>
        </authorList>
    </citation>
    <scope>NUCLEOTIDE SEQUENCE [LARGE SCALE GENOMIC DNA]</scope>
    <source>
        <strain evidence="1 2">HYN0056</strain>
    </source>
</reference>
<proteinExistence type="predicted"/>
<name>A0A2S1YRM3_9FLAO</name>
<dbReference type="AlphaFoldDB" id="A0A2S1YRM3"/>
<accession>A0A2S1YRM3</accession>
<dbReference type="Proteomes" id="UP000245250">
    <property type="component" value="Chromosome"/>
</dbReference>
<evidence type="ECO:0000313" key="2">
    <source>
        <dbReference type="Proteomes" id="UP000245250"/>
    </source>
</evidence>
<dbReference type="EMBL" id="CP029255">
    <property type="protein sequence ID" value="AWK06729.1"/>
    <property type="molecule type" value="Genomic_DNA"/>
</dbReference>
<protein>
    <submittedName>
        <fullName evidence="1">Uncharacterized protein</fullName>
    </submittedName>
</protein>
<sequence>MRTKSTLEKAVKFVTNCKFIFSFKKNIFQKNIFFLLFFLMTNFSFGQIENVDSYLTNLESSGQDSKLSNLKHLLYDLQSAVYASSGKINSYGDQPTALFTDNNSINSLNTTVTAKNDIEIATIKIEKASDLNQSIDLNSFSGFENLKYIFLISEIDTTPSVINNLIKNNTSKYILLYKISIGG</sequence>